<evidence type="ECO:0000313" key="2">
    <source>
        <dbReference type="EMBL" id="OQP63971.1"/>
    </source>
</evidence>
<dbReference type="AlphaFoldDB" id="A0A1V9G030"/>
<sequence>MEVEPERQSGKKRGVSRHKPRLSFQTKQPMRNCIYINYGSLAVFIYAVKNWKPVETGSVLQNVT</sequence>
<gene>
    <name evidence="2" type="ORF">A3860_21350</name>
</gene>
<evidence type="ECO:0000256" key="1">
    <source>
        <dbReference type="SAM" id="MobiDB-lite"/>
    </source>
</evidence>
<name>A0A1V9G030_9BACT</name>
<comment type="caution">
    <text evidence="2">The sequence shown here is derived from an EMBL/GenBank/DDBJ whole genome shotgun (WGS) entry which is preliminary data.</text>
</comment>
<dbReference type="Proteomes" id="UP000192796">
    <property type="component" value="Unassembled WGS sequence"/>
</dbReference>
<feature type="compositionally biased region" description="Basic residues" evidence="1">
    <location>
        <begin position="10"/>
        <end position="21"/>
    </location>
</feature>
<feature type="region of interest" description="Disordered" evidence="1">
    <location>
        <begin position="1"/>
        <end position="22"/>
    </location>
</feature>
<dbReference type="EMBL" id="LVYD01000043">
    <property type="protein sequence ID" value="OQP63971.1"/>
    <property type="molecule type" value="Genomic_DNA"/>
</dbReference>
<proteinExistence type="predicted"/>
<accession>A0A1V9G030</accession>
<reference evidence="2 3" key="1">
    <citation type="submission" date="2016-03" db="EMBL/GenBank/DDBJ databases">
        <title>Niastella vici sp. nov., isolated from farmland soil.</title>
        <authorList>
            <person name="Chen L."/>
            <person name="Wang D."/>
            <person name="Yang S."/>
            <person name="Wang G."/>
        </authorList>
    </citation>
    <scope>NUCLEOTIDE SEQUENCE [LARGE SCALE GENOMIC DNA]</scope>
    <source>
        <strain evidence="2 3">DJ57</strain>
    </source>
</reference>
<keyword evidence="3" id="KW-1185">Reference proteome</keyword>
<organism evidence="2 3">
    <name type="scientific">Niastella vici</name>
    <dbReference type="NCBI Taxonomy" id="1703345"/>
    <lineage>
        <taxon>Bacteria</taxon>
        <taxon>Pseudomonadati</taxon>
        <taxon>Bacteroidota</taxon>
        <taxon>Chitinophagia</taxon>
        <taxon>Chitinophagales</taxon>
        <taxon>Chitinophagaceae</taxon>
        <taxon>Niastella</taxon>
    </lineage>
</organism>
<protein>
    <submittedName>
        <fullName evidence="2">Uncharacterized protein</fullName>
    </submittedName>
</protein>
<evidence type="ECO:0000313" key="3">
    <source>
        <dbReference type="Proteomes" id="UP000192796"/>
    </source>
</evidence>